<dbReference type="CDD" id="cd02549">
    <property type="entry name" value="Peptidase_C39A"/>
    <property type="match status" value="1"/>
</dbReference>
<dbReference type="EMBL" id="AHTH01000010">
    <property type="protein sequence ID" value="EHR41787.1"/>
    <property type="molecule type" value="Genomic_DNA"/>
</dbReference>
<proteinExistence type="predicted"/>
<dbReference type="eggNOG" id="COG3063">
    <property type="taxonomic scope" value="Bacteria"/>
</dbReference>
<evidence type="ECO:0000313" key="2">
    <source>
        <dbReference type="EMBL" id="EHR41787.1"/>
    </source>
</evidence>
<dbReference type="PROSITE" id="PS50990">
    <property type="entry name" value="PEPTIDASE_C39"/>
    <property type="match status" value="1"/>
</dbReference>
<dbReference type="GO" id="GO:0006508">
    <property type="term" value="P:proteolysis"/>
    <property type="evidence" value="ECO:0007669"/>
    <property type="project" value="InterPro"/>
</dbReference>
<dbReference type="RefSeq" id="WP_008950003.1">
    <property type="nucleotide sequence ID" value="NZ_AHTH01000010.1"/>
</dbReference>
<dbReference type="InterPro" id="IPR005074">
    <property type="entry name" value="Peptidase_C39"/>
</dbReference>
<sequence length="325" mass="35690">MPAQIAAASLKAGLLLLLLLLSGCQSPPQSRQLLAEPPAISRQALLSTVPFYPQQDYFCGPTTLSEVAAYYGVEHSADSIASLTFTPGLQGSLQIEMAAASRQLGFVAYEQRSSLSQLLQLIDEKIPVIVLQNNGLSWLPQWHYAVVIGYDLDRREMILHSGLTAEYRLPLATFERTWQRANYWLLAMLPPGRTSALLDPFLYTRACQDLLQTRQTEAGVAALISATEQWPDYWLPYFLLGNHFLALALAPAEAATWFAQGLPLAKQQPAYLNNYALVLSELGCKAQALELIKAARQLAPDDANIIDSEQQITAQATTASCSVTH</sequence>
<dbReference type="AlphaFoldDB" id="H3ZCJ5"/>
<dbReference type="STRING" id="1129374.AJE_05341"/>
<dbReference type="GO" id="GO:0016020">
    <property type="term" value="C:membrane"/>
    <property type="evidence" value="ECO:0007669"/>
    <property type="project" value="InterPro"/>
</dbReference>
<dbReference type="SUPFAM" id="SSF48452">
    <property type="entry name" value="TPR-like"/>
    <property type="match status" value="1"/>
</dbReference>
<dbReference type="InterPro" id="IPR039564">
    <property type="entry name" value="Peptidase_C39-like"/>
</dbReference>
<evidence type="ECO:0000259" key="1">
    <source>
        <dbReference type="PROSITE" id="PS50990"/>
    </source>
</evidence>
<dbReference type="Pfam" id="PF13529">
    <property type="entry name" value="Peptidase_C39_2"/>
    <property type="match status" value="1"/>
</dbReference>
<dbReference type="NCBIfam" id="NF033920">
    <property type="entry name" value="C39_PA2778_fam"/>
    <property type="match status" value="1"/>
</dbReference>
<reference evidence="2 3" key="1">
    <citation type="journal article" date="2012" name="J. Bacteriol.">
        <title>Genome Sequence of Extracellular-Protease-Producing Alishewanella jeotgali Isolated from Traditional Korean Fermented Seafood.</title>
        <authorList>
            <person name="Jung J."/>
            <person name="Chun J."/>
            <person name="Park W."/>
        </authorList>
    </citation>
    <scope>NUCLEOTIDE SEQUENCE [LARGE SCALE GENOMIC DNA]</scope>
    <source>
        <strain evidence="2 3">KCTC 22429</strain>
    </source>
</reference>
<gene>
    <name evidence="2" type="ORF">AJE_05341</name>
</gene>
<accession>H3ZCJ5</accession>
<dbReference type="Gene3D" id="3.90.70.10">
    <property type="entry name" value="Cysteine proteinases"/>
    <property type="match status" value="1"/>
</dbReference>
<dbReference type="Gene3D" id="1.25.40.10">
    <property type="entry name" value="Tetratricopeptide repeat domain"/>
    <property type="match status" value="1"/>
</dbReference>
<dbReference type="GO" id="GO:0008233">
    <property type="term" value="F:peptidase activity"/>
    <property type="evidence" value="ECO:0007669"/>
    <property type="project" value="InterPro"/>
</dbReference>
<evidence type="ECO:0000313" key="3">
    <source>
        <dbReference type="Proteomes" id="UP000012046"/>
    </source>
</evidence>
<dbReference type="Proteomes" id="UP000012046">
    <property type="component" value="Unassembled WGS sequence"/>
</dbReference>
<feature type="domain" description="Peptidase C39" evidence="1">
    <location>
        <begin position="54"/>
        <end position="185"/>
    </location>
</feature>
<protein>
    <recommendedName>
        <fullName evidence="1">Peptidase C39 domain-containing protein</fullName>
    </recommendedName>
</protein>
<keyword evidence="3" id="KW-1185">Reference proteome</keyword>
<name>H3ZCJ5_9ALTE</name>
<dbReference type="GO" id="GO:0005524">
    <property type="term" value="F:ATP binding"/>
    <property type="evidence" value="ECO:0007669"/>
    <property type="project" value="InterPro"/>
</dbReference>
<comment type="caution">
    <text evidence="2">The sequence shown here is derived from an EMBL/GenBank/DDBJ whole genome shotgun (WGS) entry which is preliminary data.</text>
</comment>
<dbReference type="PATRIC" id="fig|1129374.4.peg.1072"/>
<dbReference type="eggNOG" id="COG3271">
    <property type="taxonomic scope" value="Bacteria"/>
</dbReference>
<dbReference type="InterPro" id="IPR039563">
    <property type="entry name" value="Peptidase_C39_single_dom"/>
</dbReference>
<dbReference type="InterPro" id="IPR011990">
    <property type="entry name" value="TPR-like_helical_dom_sf"/>
</dbReference>
<organism evidence="2 3">
    <name type="scientific">Alishewanella jeotgali KCTC 22429</name>
    <dbReference type="NCBI Taxonomy" id="1129374"/>
    <lineage>
        <taxon>Bacteria</taxon>
        <taxon>Pseudomonadati</taxon>
        <taxon>Pseudomonadota</taxon>
        <taxon>Gammaproteobacteria</taxon>
        <taxon>Alteromonadales</taxon>
        <taxon>Alteromonadaceae</taxon>
        <taxon>Alishewanella</taxon>
    </lineage>
</organism>